<comment type="caution">
    <text evidence="2">The sequence shown here is derived from an EMBL/GenBank/DDBJ whole genome shotgun (WGS) entry which is preliminary data.</text>
</comment>
<proteinExistence type="predicted"/>
<dbReference type="Pfam" id="PF06482">
    <property type="entry name" value="Endostatin"/>
    <property type="match status" value="1"/>
</dbReference>
<dbReference type="EMBL" id="ADBV01021477">
    <property type="protein sequence ID" value="EJW70537.1"/>
    <property type="molecule type" value="Genomic_DNA"/>
</dbReference>
<evidence type="ECO:0000313" key="2">
    <source>
        <dbReference type="EMBL" id="EJW70537.1"/>
    </source>
</evidence>
<feature type="domain" description="Collagenase NC10/endostatin" evidence="1">
    <location>
        <begin position="2"/>
        <end position="50"/>
    </location>
</feature>
<organism evidence="2 3">
    <name type="scientific">Wuchereria bancrofti</name>
    <dbReference type="NCBI Taxonomy" id="6293"/>
    <lineage>
        <taxon>Eukaryota</taxon>
        <taxon>Metazoa</taxon>
        <taxon>Ecdysozoa</taxon>
        <taxon>Nematoda</taxon>
        <taxon>Chromadorea</taxon>
        <taxon>Rhabditida</taxon>
        <taxon>Spirurina</taxon>
        <taxon>Spiruromorpha</taxon>
        <taxon>Filarioidea</taxon>
        <taxon>Onchocercidae</taxon>
        <taxon>Wuchereria</taxon>
    </lineage>
</organism>
<dbReference type="SUPFAM" id="SSF56436">
    <property type="entry name" value="C-type lectin-like"/>
    <property type="match status" value="1"/>
</dbReference>
<feature type="non-terminal residue" evidence="2">
    <location>
        <position position="50"/>
    </location>
</feature>
<dbReference type="InterPro" id="IPR016187">
    <property type="entry name" value="CTDL_fold"/>
</dbReference>
<accession>J9E0Y4</accession>
<reference evidence="3" key="1">
    <citation type="submission" date="2012-08" db="EMBL/GenBank/DDBJ databases">
        <title>The Genome Sequence of Wuchereria bancrofti.</title>
        <authorList>
            <person name="Nutman T.B."/>
            <person name="Fink D.L."/>
            <person name="Russ C."/>
            <person name="Young S."/>
            <person name="Zeng Q."/>
            <person name="Koehrsen M."/>
            <person name="Alvarado L."/>
            <person name="Berlin A."/>
            <person name="Chapman S.B."/>
            <person name="Chen Z."/>
            <person name="Freedman E."/>
            <person name="Gellesch M."/>
            <person name="Goldberg J."/>
            <person name="Griggs A."/>
            <person name="Gujja S."/>
            <person name="Heilman E.R."/>
            <person name="Heiman D."/>
            <person name="Hepburn T."/>
            <person name="Howarth C."/>
            <person name="Jen D."/>
            <person name="Larson L."/>
            <person name="Lewis B."/>
            <person name="Mehta T."/>
            <person name="Park D."/>
            <person name="Pearson M."/>
            <person name="Roberts A."/>
            <person name="Saif S."/>
            <person name="Shea T."/>
            <person name="Shenoy N."/>
            <person name="Sisk P."/>
            <person name="Stolte C."/>
            <person name="Sykes S."/>
            <person name="Walk T."/>
            <person name="White J."/>
            <person name="Yandava C."/>
            <person name="Haas B."/>
            <person name="Henn M.R."/>
            <person name="Nusbaum C."/>
            <person name="Birren B."/>
        </authorList>
    </citation>
    <scope>NUCLEOTIDE SEQUENCE [LARGE SCALE GENOMIC DNA]</scope>
    <source>
        <strain evidence="3">NA</strain>
    </source>
</reference>
<dbReference type="AlphaFoldDB" id="J9E0Y4"/>
<gene>
    <name evidence="2" type="ORF">WUBG_18556</name>
</gene>
<dbReference type="Gene3D" id="3.10.100.10">
    <property type="entry name" value="Mannose-Binding Protein A, subunit A"/>
    <property type="match status" value="1"/>
</dbReference>
<dbReference type="InterPro" id="IPR016186">
    <property type="entry name" value="C-type_lectin-like/link_sf"/>
</dbReference>
<sequence length="50" mass="5553">MRSESGYCSAWRSASTSQVGRASFIGRSLPLLRDSRDSECSRELVVLCIE</sequence>
<protein>
    <recommendedName>
        <fullName evidence="1">Collagenase NC10/endostatin domain-containing protein</fullName>
    </recommendedName>
</protein>
<dbReference type="InterPro" id="IPR010515">
    <property type="entry name" value="Collagenase_NC10/endostatin"/>
</dbReference>
<evidence type="ECO:0000313" key="3">
    <source>
        <dbReference type="Proteomes" id="UP000004810"/>
    </source>
</evidence>
<dbReference type="Proteomes" id="UP000004810">
    <property type="component" value="Unassembled WGS sequence"/>
</dbReference>
<name>J9E0Y4_WUCBA</name>
<evidence type="ECO:0000259" key="1">
    <source>
        <dbReference type="Pfam" id="PF06482"/>
    </source>
</evidence>